<sequence>MQAVQSETECWVMGGAEMGCEMMYESNTHCTDIQASQKKHCIFLHAHHSLECTCNCTDRLKTLKG</sequence>
<protein>
    <submittedName>
        <fullName evidence="1">Uncharacterized protein</fullName>
    </submittedName>
</protein>
<dbReference type="AlphaFoldDB" id="A0A0E9UFM1"/>
<name>A0A0E9UFM1_ANGAN</name>
<reference evidence="1" key="1">
    <citation type="submission" date="2014-11" db="EMBL/GenBank/DDBJ databases">
        <authorList>
            <person name="Amaro Gonzalez C."/>
        </authorList>
    </citation>
    <scope>NUCLEOTIDE SEQUENCE</scope>
</reference>
<dbReference type="EMBL" id="GBXM01043908">
    <property type="protein sequence ID" value="JAH64669.1"/>
    <property type="molecule type" value="Transcribed_RNA"/>
</dbReference>
<organism evidence="1">
    <name type="scientific">Anguilla anguilla</name>
    <name type="common">European freshwater eel</name>
    <name type="synonym">Muraena anguilla</name>
    <dbReference type="NCBI Taxonomy" id="7936"/>
    <lineage>
        <taxon>Eukaryota</taxon>
        <taxon>Metazoa</taxon>
        <taxon>Chordata</taxon>
        <taxon>Craniata</taxon>
        <taxon>Vertebrata</taxon>
        <taxon>Euteleostomi</taxon>
        <taxon>Actinopterygii</taxon>
        <taxon>Neopterygii</taxon>
        <taxon>Teleostei</taxon>
        <taxon>Anguilliformes</taxon>
        <taxon>Anguillidae</taxon>
        <taxon>Anguilla</taxon>
    </lineage>
</organism>
<proteinExistence type="predicted"/>
<reference evidence="1" key="2">
    <citation type="journal article" date="2015" name="Fish Shellfish Immunol.">
        <title>Early steps in the European eel (Anguilla anguilla)-Vibrio vulnificus interaction in the gills: Role of the RtxA13 toxin.</title>
        <authorList>
            <person name="Callol A."/>
            <person name="Pajuelo D."/>
            <person name="Ebbesson L."/>
            <person name="Teles M."/>
            <person name="MacKenzie S."/>
            <person name="Amaro C."/>
        </authorList>
    </citation>
    <scope>NUCLEOTIDE SEQUENCE</scope>
</reference>
<evidence type="ECO:0000313" key="1">
    <source>
        <dbReference type="EMBL" id="JAH64669.1"/>
    </source>
</evidence>
<accession>A0A0E9UFM1</accession>